<feature type="domain" description="Peptidase M24" evidence="1">
    <location>
        <begin position="82"/>
        <end position="289"/>
    </location>
</feature>
<sequence length="307" mass="33103">MTDIRIWYDTVDANPAEDLKRILEEKGLRGARIGVELATYGLTGANWERLRNALDGWCVWSDASSIVQELRSVKSDEELVYVRKAAALADDAVITLFDTGRAGVSEASVIAAIDASASSAGGDICDSPRIFGSGPKAILFRPTTGSRVMKDGEQVTIEWAGVSRRYHAAIFRTAAIGRANSAHRSLFPIVRDALEAMTEAAAPGQPVGKIDEAYRRVFDAAGYAENRVATSGYSMGATFPPKGIMDYPPLLFAGNSAIAKPGMVFFLHAVYANEQTGAAMTLGHSILITQTGREVLSRLPLEYRELL</sequence>
<organism evidence="2 3">
    <name type="scientific">Bradyrhizobium macuxiense</name>
    <dbReference type="NCBI Taxonomy" id="1755647"/>
    <lineage>
        <taxon>Bacteria</taxon>
        <taxon>Pseudomonadati</taxon>
        <taxon>Pseudomonadota</taxon>
        <taxon>Alphaproteobacteria</taxon>
        <taxon>Hyphomicrobiales</taxon>
        <taxon>Nitrobacteraceae</taxon>
        <taxon>Bradyrhizobium</taxon>
    </lineage>
</organism>
<dbReference type="Gene3D" id="3.40.350.10">
    <property type="entry name" value="Creatinase/prolidase N-terminal domain"/>
    <property type="match status" value="1"/>
</dbReference>
<protein>
    <submittedName>
        <fullName evidence="2">Xaa-Pro dipeptidase</fullName>
    </submittedName>
</protein>
<dbReference type="InterPro" id="IPR029149">
    <property type="entry name" value="Creatin/AminoP/Spt16_N"/>
</dbReference>
<dbReference type="InterPro" id="IPR000994">
    <property type="entry name" value="Pept_M24"/>
</dbReference>
<dbReference type="Gene3D" id="3.90.230.10">
    <property type="entry name" value="Creatinase/methionine aminopeptidase superfamily"/>
    <property type="match status" value="1"/>
</dbReference>
<accession>A0A560KYR6</accession>
<dbReference type="SUPFAM" id="SSF53092">
    <property type="entry name" value="Creatinase/prolidase N-terminal domain"/>
    <property type="match status" value="1"/>
</dbReference>
<dbReference type="AlphaFoldDB" id="A0A560KYR6"/>
<dbReference type="CDD" id="cd01066">
    <property type="entry name" value="APP_MetAP"/>
    <property type="match status" value="1"/>
</dbReference>
<dbReference type="Proteomes" id="UP000321304">
    <property type="component" value="Unassembled WGS sequence"/>
</dbReference>
<proteinExistence type="predicted"/>
<evidence type="ECO:0000313" key="3">
    <source>
        <dbReference type="Proteomes" id="UP000321304"/>
    </source>
</evidence>
<gene>
    <name evidence="2" type="ORF">FBZ93_1339</name>
</gene>
<comment type="caution">
    <text evidence="2">The sequence shown here is derived from an EMBL/GenBank/DDBJ whole genome shotgun (WGS) entry which is preliminary data.</text>
</comment>
<evidence type="ECO:0000313" key="2">
    <source>
        <dbReference type="EMBL" id="TWB86000.1"/>
    </source>
</evidence>
<dbReference type="Pfam" id="PF00557">
    <property type="entry name" value="Peptidase_M24"/>
    <property type="match status" value="1"/>
</dbReference>
<dbReference type="PANTHER" id="PTHR46112:SF2">
    <property type="entry name" value="XAA-PRO AMINOPEPTIDASE P-RELATED"/>
    <property type="match status" value="1"/>
</dbReference>
<dbReference type="InterPro" id="IPR050659">
    <property type="entry name" value="Peptidase_M24B"/>
</dbReference>
<dbReference type="InterPro" id="IPR036005">
    <property type="entry name" value="Creatinase/aminopeptidase-like"/>
</dbReference>
<name>A0A560KYR6_9BRAD</name>
<keyword evidence="3" id="KW-1185">Reference proteome</keyword>
<dbReference type="SUPFAM" id="SSF55920">
    <property type="entry name" value="Creatinase/aminopeptidase"/>
    <property type="match status" value="1"/>
</dbReference>
<reference evidence="2 3" key="1">
    <citation type="submission" date="2019-06" db="EMBL/GenBank/DDBJ databases">
        <title>Genomic Encyclopedia of Type Strains, Phase IV (KMG-V): Genome sequencing to study the core and pangenomes of soil and plant-associated prokaryotes.</title>
        <authorList>
            <person name="Whitman W."/>
        </authorList>
    </citation>
    <scope>NUCLEOTIDE SEQUENCE [LARGE SCALE GENOMIC DNA]</scope>
    <source>
        <strain evidence="2 3">BR 10355</strain>
    </source>
</reference>
<evidence type="ECO:0000259" key="1">
    <source>
        <dbReference type="Pfam" id="PF00557"/>
    </source>
</evidence>
<dbReference type="PANTHER" id="PTHR46112">
    <property type="entry name" value="AMINOPEPTIDASE"/>
    <property type="match status" value="1"/>
</dbReference>
<dbReference type="EMBL" id="VITY01000033">
    <property type="protein sequence ID" value="TWB86000.1"/>
    <property type="molecule type" value="Genomic_DNA"/>
</dbReference>